<comment type="caution">
    <text evidence="1">The sequence shown here is derived from an EMBL/GenBank/DDBJ whole genome shotgun (WGS) entry which is preliminary data.</text>
</comment>
<evidence type="ECO:0000313" key="2">
    <source>
        <dbReference type="Proteomes" id="UP000269410"/>
    </source>
</evidence>
<dbReference type="EMBL" id="RFKV01000007">
    <property type="protein sequence ID" value="RMD77709.1"/>
    <property type="molecule type" value="Genomic_DNA"/>
</dbReference>
<accession>A0A3M0Z054</accession>
<protein>
    <submittedName>
        <fullName evidence="1">Uncharacterized protein</fullName>
    </submittedName>
</protein>
<organism evidence="1 2">
    <name type="scientific">Candidatus Dojkabacteria bacterium</name>
    <dbReference type="NCBI Taxonomy" id="2099670"/>
    <lineage>
        <taxon>Bacteria</taxon>
        <taxon>Candidatus Dojkabacteria</taxon>
    </lineage>
</organism>
<reference evidence="1 2" key="1">
    <citation type="submission" date="2018-10" db="EMBL/GenBank/DDBJ databases">
        <title>Thermophilic Lithotrophy and Phototrophy in an Intertidal, Iron-rich, Geothermal Spring.</title>
        <authorList>
            <person name="Ward L.M."/>
            <person name="Idei A."/>
            <person name="Nakagawa M."/>
            <person name="Ueno Y."/>
            <person name="Fischer W."/>
            <person name="Mcglynn S.E."/>
        </authorList>
    </citation>
    <scope>NUCLEOTIDE SEQUENCE [LARGE SCALE GENOMIC DNA]</scope>
    <source>
        <strain evidence="1">J137</strain>
    </source>
</reference>
<dbReference type="Proteomes" id="UP000269410">
    <property type="component" value="Unassembled WGS sequence"/>
</dbReference>
<proteinExistence type="predicted"/>
<name>A0A3M0Z054_9BACT</name>
<sequence>MRKLIQDIYKIDREILIIRNFIDEDKFKVLGKVAREPLSLIHTSNFKGIKRPKMLVDILRFLKASQQLIVQQHLNLKR</sequence>
<evidence type="ECO:0000313" key="1">
    <source>
        <dbReference type="EMBL" id="RMD77709.1"/>
    </source>
</evidence>
<gene>
    <name evidence="1" type="ORF">D6810_00235</name>
</gene>
<dbReference type="AlphaFoldDB" id="A0A3M0Z054"/>